<dbReference type="OrthoDB" id="1736703at2"/>
<sequence>MQRLHIPNYVNDSYYYKTISCVDAPIAIASGYFEYENYFYFCAFYSLRLIWETNVDRFESINIRLNKLGLELVTVNITNRNTLLSTIKSVLDEKYPIVIYFDYFSMFYCDFNYKKAHGPHGIIINGYNEETSTITIMDCSHVGFDNPFYCLTLKEEIFFDLWEESNKYFNENLTNYANKLYYIKPRNTKKDIYSDFNFLKDVVENNYIIENDNLICNVIHNKNFDITAAELYKRDLIDSTQNIFKIFDRLYDQLVKENISVKNYEDFKVKYSNKRSIVFSSFLRKAINRNVDENAISKYTKEIQSINNDFRMLANELYTQYCTKISDDILMQYDDEKELINYASDASITASSELEAYGICFKAERVINGKYNGFDTDMWISNDTASPHWLMLDLNKERAIFKFIIIHDFRSPDLYLIDYCIQGSNNMIDWVNLIEIKGNNKEQITNYVEKQKYRYYRIYITKPSKIDNMARIFGIECWGYK</sequence>
<feature type="domain" description="F5/8 type C" evidence="2">
    <location>
        <begin position="326"/>
        <end position="480"/>
    </location>
</feature>
<dbReference type="PATRIC" id="fig|1330534.3.peg.2836"/>
<comment type="caution">
    <text evidence="3">The sequence shown here is derived from an EMBL/GenBank/DDBJ whole genome shotgun (WGS) entry which is preliminary data.</text>
</comment>
<evidence type="ECO:0000259" key="2">
    <source>
        <dbReference type="PROSITE" id="PS50022"/>
    </source>
</evidence>
<dbReference type="Pfam" id="PF00754">
    <property type="entry name" value="F5_F8_type_C"/>
    <property type="match status" value="1"/>
</dbReference>
<organism evidence="3 4">
    <name type="scientific">Ruminiclostridium papyrosolvens C7</name>
    <dbReference type="NCBI Taxonomy" id="1330534"/>
    <lineage>
        <taxon>Bacteria</taxon>
        <taxon>Bacillati</taxon>
        <taxon>Bacillota</taxon>
        <taxon>Clostridia</taxon>
        <taxon>Eubacteriales</taxon>
        <taxon>Oscillospiraceae</taxon>
        <taxon>Ruminiclostridium</taxon>
    </lineage>
</organism>
<gene>
    <name evidence="3" type="ORF">L323_14310</name>
</gene>
<protein>
    <recommendedName>
        <fullName evidence="2">F5/8 type C domain-containing protein</fullName>
    </recommendedName>
</protein>
<dbReference type="Gene3D" id="2.60.120.260">
    <property type="entry name" value="Galactose-binding domain-like"/>
    <property type="match status" value="1"/>
</dbReference>
<dbReference type="InterPro" id="IPR026935">
    <property type="entry name" value="BtrH_N"/>
</dbReference>
<dbReference type="InterPro" id="IPR000421">
    <property type="entry name" value="FA58C"/>
</dbReference>
<dbReference type="SUPFAM" id="SSF49785">
    <property type="entry name" value="Galactose-binding domain-like"/>
    <property type="match status" value="1"/>
</dbReference>
<dbReference type="EMBL" id="ATAY01000070">
    <property type="protein sequence ID" value="EPR10205.1"/>
    <property type="molecule type" value="Genomic_DNA"/>
</dbReference>
<name>U4R0E3_9FIRM</name>
<keyword evidence="1" id="KW-0378">Hydrolase</keyword>
<dbReference type="InterPro" id="IPR008979">
    <property type="entry name" value="Galactose-bd-like_sf"/>
</dbReference>
<dbReference type="PROSITE" id="PS50022">
    <property type="entry name" value="FA58C_3"/>
    <property type="match status" value="1"/>
</dbReference>
<reference evidence="3 4" key="1">
    <citation type="journal article" date="2013" name="Genome Announc.">
        <title>Draft Genome Sequence of the Cellulolytic Bacterium Clostridium papyrosolvens C7 (ATCC 700395).</title>
        <authorList>
            <person name="Zepeda V."/>
            <person name="Dassa B."/>
            <person name="Borovok I."/>
            <person name="Lamed R."/>
            <person name="Bayer E.A."/>
            <person name="Cate J.H."/>
        </authorList>
    </citation>
    <scope>NUCLEOTIDE SEQUENCE [LARGE SCALE GENOMIC DNA]</scope>
    <source>
        <strain evidence="3 4">C7</strain>
    </source>
</reference>
<keyword evidence="1" id="KW-0326">Glycosidase</keyword>
<dbReference type="Pfam" id="PF14399">
    <property type="entry name" value="BtrH_N"/>
    <property type="match status" value="1"/>
</dbReference>
<dbReference type="STRING" id="1330534.L323_14310"/>
<evidence type="ECO:0000313" key="4">
    <source>
        <dbReference type="Proteomes" id="UP000016860"/>
    </source>
</evidence>
<dbReference type="Proteomes" id="UP000016860">
    <property type="component" value="Unassembled WGS sequence"/>
</dbReference>
<dbReference type="GO" id="GO:0016798">
    <property type="term" value="F:hydrolase activity, acting on glycosyl bonds"/>
    <property type="evidence" value="ECO:0007669"/>
    <property type="project" value="UniProtKB-KW"/>
</dbReference>
<proteinExistence type="predicted"/>
<evidence type="ECO:0000256" key="1">
    <source>
        <dbReference type="ARBA" id="ARBA00023295"/>
    </source>
</evidence>
<dbReference type="RefSeq" id="WP_020816318.1">
    <property type="nucleotide sequence ID" value="NZ_ATAY01000070.1"/>
</dbReference>
<dbReference type="AlphaFoldDB" id="U4R0E3"/>
<accession>U4R0E3</accession>
<evidence type="ECO:0000313" key="3">
    <source>
        <dbReference type="EMBL" id="EPR10205.1"/>
    </source>
</evidence>